<protein>
    <submittedName>
        <fullName evidence="1">Uncharacterized protein</fullName>
    </submittedName>
</protein>
<proteinExistence type="predicted"/>
<keyword evidence="2" id="KW-1185">Reference proteome</keyword>
<dbReference type="OrthoDB" id="2199289at2"/>
<dbReference type="EMBL" id="FQUF01000012">
    <property type="protein sequence ID" value="SHE71356.1"/>
    <property type="molecule type" value="Genomic_DNA"/>
</dbReference>
<dbReference type="RefSeq" id="WP_073297224.1">
    <property type="nucleotide sequence ID" value="NZ_FQUF01000012.1"/>
</dbReference>
<dbReference type="Proteomes" id="UP000184128">
    <property type="component" value="Unassembled WGS sequence"/>
</dbReference>
<reference evidence="1 2" key="1">
    <citation type="submission" date="2016-11" db="EMBL/GenBank/DDBJ databases">
        <authorList>
            <person name="Jaros S."/>
            <person name="Januszkiewicz K."/>
            <person name="Wedrychowicz H."/>
        </authorList>
    </citation>
    <scope>NUCLEOTIDE SEQUENCE [LARGE SCALE GENOMIC DNA]</scope>
    <source>
        <strain evidence="1 2">DSM 15692</strain>
    </source>
</reference>
<evidence type="ECO:0000313" key="2">
    <source>
        <dbReference type="Proteomes" id="UP000184128"/>
    </source>
</evidence>
<name>A0A1M4VQQ5_9LACT</name>
<dbReference type="AlphaFoldDB" id="A0A1M4VQQ5"/>
<gene>
    <name evidence="1" type="ORF">SAMN02745249_00995</name>
</gene>
<dbReference type="STRING" id="1121025.SAMN02745249_00995"/>
<organism evidence="1 2">
    <name type="scientific">Atopostipes suicloacalis DSM 15692</name>
    <dbReference type="NCBI Taxonomy" id="1121025"/>
    <lineage>
        <taxon>Bacteria</taxon>
        <taxon>Bacillati</taxon>
        <taxon>Bacillota</taxon>
        <taxon>Bacilli</taxon>
        <taxon>Lactobacillales</taxon>
        <taxon>Carnobacteriaceae</taxon>
        <taxon>Atopostipes</taxon>
    </lineage>
</organism>
<accession>A0A1M4VQQ5</accession>
<sequence length="254" mass="29455">MDNHHDLNYYLDSRKLMEKQLINKLKQSLPPSVKLIAYNYSHAGTSLYALLQRKQQAKTLEWLTLRLADHPLWLENAQQLFINFGNPADLGSLAKKLTVLFENPKVEDYFYKLTPSEIAILQFLDACQKQGMIWAVRLPEKIFAARKQITLDLKNDFIETDLFLGNRNNLNTMLLPVEAKEYQAELAVLFGRNLLFSKFARSRLLRLLPTNQWIQPVIKSGITKGKDWKEQIANVYGQELLNVYKKGEKLSMNL</sequence>
<evidence type="ECO:0000313" key="1">
    <source>
        <dbReference type="EMBL" id="SHE71356.1"/>
    </source>
</evidence>